<dbReference type="EMBL" id="NJBA01000011">
    <property type="protein sequence ID" value="OWP48046.1"/>
    <property type="molecule type" value="Genomic_DNA"/>
</dbReference>
<sequence>MKFLCMIYFDECKAAALPEAELRGIVDECMTYSEQLRRSGNYIAANALLPTPTGRTLRGQGEKLSVTDGPFAETREQLGGFYLIEAQSMEEAERIAAKIPPGRLGCVEVRQVREWE</sequence>
<dbReference type="Gene3D" id="3.30.70.1060">
    <property type="entry name" value="Dimeric alpha+beta barrel"/>
    <property type="match status" value="1"/>
</dbReference>
<dbReference type="AlphaFoldDB" id="A0A246F4E2"/>
<dbReference type="InterPro" id="IPR011008">
    <property type="entry name" value="Dimeric_a/b-barrel"/>
</dbReference>
<dbReference type="eggNOG" id="COG3795">
    <property type="taxonomic scope" value="Bacteria"/>
</dbReference>
<accession>A0A246F4E2</accession>
<dbReference type="PANTHER" id="PTHR35174:SF3">
    <property type="entry name" value="BLL7171 PROTEIN"/>
    <property type="match status" value="1"/>
</dbReference>
<dbReference type="Pfam" id="PF03795">
    <property type="entry name" value="YCII"/>
    <property type="match status" value="1"/>
</dbReference>
<dbReference type="STRING" id="46680.GCA_000807755_01213"/>
<gene>
    <name evidence="3" type="ORF">CEG18_26365</name>
</gene>
<dbReference type="InterPro" id="IPR005545">
    <property type="entry name" value="YCII"/>
</dbReference>
<dbReference type="PANTHER" id="PTHR35174">
    <property type="entry name" value="BLL7171 PROTEIN-RELATED"/>
    <property type="match status" value="1"/>
</dbReference>
<comment type="similarity">
    <text evidence="1">Belongs to the YciI family.</text>
</comment>
<evidence type="ECO:0000313" key="4">
    <source>
        <dbReference type="Proteomes" id="UP000198145"/>
    </source>
</evidence>
<evidence type="ECO:0000259" key="2">
    <source>
        <dbReference type="Pfam" id="PF03795"/>
    </source>
</evidence>
<evidence type="ECO:0000313" key="3">
    <source>
        <dbReference type="EMBL" id="OWP48046.1"/>
    </source>
</evidence>
<dbReference type="Proteomes" id="UP000198145">
    <property type="component" value="Unassembled WGS sequence"/>
</dbReference>
<evidence type="ECO:0000256" key="1">
    <source>
        <dbReference type="ARBA" id="ARBA00007689"/>
    </source>
</evidence>
<dbReference type="RefSeq" id="WP_088421416.1">
    <property type="nucleotide sequence ID" value="NZ_NJBA01000011.1"/>
</dbReference>
<reference evidence="3 4" key="1">
    <citation type="submission" date="2017-06" db="EMBL/GenBank/DDBJ databases">
        <title>Draft genome of Pseudomonas nitroreducens DF05.</title>
        <authorList>
            <person name="Iyer R."/>
        </authorList>
    </citation>
    <scope>NUCLEOTIDE SEQUENCE [LARGE SCALE GENOMIC DNA]</scope>
    <source>
        <strain evidence="3 4">DF05</strain>
    </source>
</reference>
<proteinExistence type="inferred from homology"/>
<organism evidence="3 4">
    <name type="scientific">Pseudomonas nitroreducens</name>
    <dbReference type="NCBI Taxonomy" id="46680"/>
    <lineage>
        <taxon>Bacteria</taxon>
        <taxon>Pseudomonadati</taxon>
        <taxon>Pseudomonadota</taxon>
        <taxon>Gammaproteobacteria</taxon>
        <taxon>Pseudomonadales</taxon>
        <taxon>Pseudomonadaceae</taxon>
        <taxon>Pseudomonas</taxon>
    </lineage>
</organism>
<feature type="domain" description="YCII-related" evidence="2">
    <location>
        <begin position="1"/>
        <end position="116"/>
    </location>
</feature>
<name>A0A246F4E2_PSENT</name>
<dbReference type="SUPFAM" id="SSF54909">
    <property type="entry name" value="Dimeric alpha+beta barrel"/>
    <property type="match status" value="1"/>
</dbReference>
<protein>
    <submittedName>
        <fullName evidence="3">Dehydrogenase</fullName>
    </submittedName>
</protein>
<comment type="caution">
    <text evidence="3">The sequence shown here is derived from an EMBL/GenBank/DDBJ whole genome shotgun (WGS) entry which is preliminary data.</text>
</comment>